<proteinExistence type="predicted"/>
<evidence type="ECO:0000313" key="2">
    <source>
        <dbReference type="EMBL" id="MFC7746789.1"/>
    </source>
</evidence>
<protein>
    <recommendedName>
        <fullName evidence="4">ABC transporter permease</fullName>
    </recommendedName>
</protein>
<reference evidence="3" key="1">
    <citation type="journal article" date="2019" name="Int. J. Syst. Evol. Microbiol.">
        <title>The Global Catalogue of Microorganisms (GCM) 10K type strain sequencing project: providing services to taxonomists for standard genome sequencing and annotation.</title>
        <authorList>
            <consortium name="The Broad Institute Genomics Platform"/>
            <consortium name="The Broad Institute Genome Sequencing Center for Infectious Disease"/>
            <person name="Wu L."/>
            <person name="Ma J."/>
        </authorList>
    </citation>
    <scope>NUCLEOTIDE SEQUENCE [LARGE SCALE GENOMIC DNA]</scope>
    <source>
        <strain evidence="3">JCM 30234</strain>
    </source>
</reference>
<dbReference type="Proteomes" id="UP001596620">
    <property type="component" value="Unassembled WGS sequence"/>
</dbReference>
<feature type="transmembrane region" description="Helical" evidence="1">
    <location>
        <begin position="105"/>
        <end position="128"/>
    </location>
</feature>
<evidence type="ECO:0000256" key="1">
    <source>
        <dbReference type="SAM" id="Phobius"/>
    </source>
</evidence>
<accession>A0ABW2USR0</accession>
<name>A0ABW2USR0_9BACI</name>
<keyword evidence="1" id="KW-0472">Membrane</keyword>
<keyword evidence="1" id="KW-0812">Transmembrane</keyword>
<keyword evidence="1" id="KW-1133">Transmembrane helix</keyword>
<feature type="transmembrane region" description="Helical" evidence="1">
    <location>
        <begin position="223"/>
        <end position="245"/>
    </location>
</feature>
<sequence length="252" mass="28407">MMYLTKPSLFQTVKQQCRFKLKSFSGFFTTLMILQLIAFVLSLFSTGSSTTSLSRGMHIYVDSYSASIVVVFTMLWGFISAVQMKTQMFRDDDFVFVSSHLSHDLANMIFLTVTSLLGGITALLYGFLLKVVTFFLFSATPIMQGGFTDTVGEWLMGALAAFMFILMFSSAGYLVGTFVHLYKMFAYIIPAVIIGLLFFWPRITGGDQLLLEIGTFYFEESSFLLFMCKTLLTALVLFAGSIIIYRRLEVRT</sequence>
<evidence type="ECO:0000313" key="3">
    <source>
        <dbReference type="Proteomes" id="UP001596620"/>
    </source>
</evidence>
<keyword evidence="3" id="KW-1185">Reference proteome</keyword>
<dbReference type="EMBL" id="JBHTGR010000010">
    <property type="protein sequence ID" value="MFC7746789.1"/>
    <property type="molecule type" value="Genomic_DNA"/>
</dbReference>
<feature type="transmembrane region" description="Helical" evidence="1">
    <location>
        <begin position="64"/>
        <end position="84"/>
    </location>
</feature>
<gene>
    <name evidence="2" type="ORF">ACFQU8_06010</name>
</gene>
<feature type="transmembrane region" description="Helical" evidence="1">
    <location>
        <begin position="154"/>
        <end position="175"/>
    </location>
</feature>
<organism evidence="2 3">
    <name type="scientific">Lentibacillus kimchii</name>
    <dbReference type="NCBI Taxonomy" id="1542911"/>
    <lineage>
        <taxon>Bacteria</taxon>
        <taxon>Bacillati</taxon>
        <taxon>Bacillota</taxon>
        <taxon>Bacilli</taxon>
        <taxon>Bacillales</taxon>
        <taxon>Bacillaceae</taxon>
        <taxon>Lentibacillus</taxon>
    </lineage>
</organism>
<feature type="transmembrane region" description="Helical" evidence="1">
    <location>
        <begin position="21"/>
        <end position="44"/>
    </location>
</feature>
<feature type="transmembrane region" description="Helical" evidence="1">
    <location>
        <begin position="184"/>
        <end position="203"/>
    </location>
</feature>
<evidence type="ECO:0008006" key="4">
    <source>
        <dbReference type="Google" id="ProtNLM"/>
    </source>
</evidence>
<comment type="caution">
    <text evidence="2">The sequence shown here is derived from an EMBL/GenBank/DDBJ whole genome shotgun (WGS) entry which is preliminary data.</text>
</comment>
<dbReference type="RefSeq" id="WP_382358296.1">
    <property type="nucleotide sequence ID" value="NZ_JBHTGR010000010.1"/>
</dbReference>